<dbReference type="Proteomes" id="UP000009192">
    <property type="component" value="Unassembled WGS sequence"/>
</dbReference>
<sequence length="102" mass="11319">MCSVCCFGYLISRLLQRNGMRAICPATVSIIMRILQQWESASSLRHVALNCYALMVIVLQKSSPEERQIDLVTLIQLYCDALQQLLATTHFASGAASLDISI</sequence>
<dbReference type="OrthoDB" id="26681at2759"/>
<dbReference type="AlphaFoldDB" id="A0A0Q9XHI9"/>
<protein>
    <submittedName>
        <fullName evidence="1">Uncharacterized protein</fullName>
    </submittedName>
</protein>
<feature type="non-terminal residue" evidence="1">
    <location>
        <position position="102"/>
    </location>
</feature>
<reference evidence="1 2" key="1">
    <citation type="journal article" date="2007" name="Nature">
        <title>Evolution of genes and genomes on the Drosophila phylogeny.</title>
        <authorList>
            <consortium name="Drosophila 12 Genomes Consortium"/>
            <person name="Clark A.G."/>
            <person name="Eisen M.B."/>
            <person name="Smith D.R."/>
            <person name="Bergman C.M."/>
            <person name="Oliver B."/>
            <person name="Markow T.A."/>
            <person name="Kaufman T.C."/>
            <person name="Kellis M."/>
            <person name="Gelbart W."/>
            <person name="Iyer V.N."/>
            <person name="Pollard D.A."/>
            <person name="Sackton T.B."/>
            <person name="Larracuente A.M."/>
            <person name="Singh N.D."/>
            <person name="Abad J.P."/>
            <person name="Abt D.N."/>
            <person name="Adryan B."/>
            <person name="Aguade M."/>
            <person name="Akashi H."/>
            <person name="Anderson W.W."/>
            <person name="Aquadro C.F."/>
            <person name="Ardell D.H."/>
            <person name="Arguello R."/>
            <person name="Artieri C.G."/>
            <person name="Barbash D.A."/>
            <person name="Barker D."/>
            <person name="Barsanti P."/>
            <person name="Batterham P."/>
            <person name="Batzoglou S."/>
            <person name="Begun D."/>
            <person name="Bhutkar A."/>
            <person name="Blanco E."/>
            <person name="Bosak S.A."/>
            <person name="Bradley R.K."/>
            <person name="Brand A.D."/>
            <person name="Brent M.R."/>
            <person name="Brooks A.N."/>
            <person name="Brown R.H."/>
            <person name="Butlin R.K."/>
            <person name="Caggese C."/>
            <person name="Calvi B.R."/>
            <person name="Bernardo de Carvalho A."/>
            <person name="Caspi A."/>
            <person name="Castrezana S."/>
            <person name="Celniker S.E."/>
            <person name="Chang J.L."/>
            <person name="Chapple C."/>
            <person name="Chatterji S."/>
            <person name="Chinwalla A."/>
            <person name="Civetta A."/>
            <person name="Clifton S.W."/>
            <person name="Comeron J.M."/>
            <person name="Costello J.C."/>
            <person name="Coyne J.A."/>
            <person name="Daub J."/>
            <person name="David R.G."/>
            <person name="Delcher A.L."/>
            <person name="Delehaunty K."/>
            <person name="Do C.B."/>
            <person name="Ebling H."/>
            <person name="Edwards K."/>
            <person name="Eickbush T."/>
            <person name="Evans J.D."/>
            <person name="Filipski A."/>
            <person name="Findeiss S."/>
            <person name="Freyhult E."/>
            <person name="Fulton L."/>
            <person name="Fulton R."/>
            <person name="Garcia A.C."/>
            <person name="Gardiner A."/>
            <person name="Garfield D.A."/>
            <person name="Garvin B.E."/>
            <person name="Gibson G."/>
            <person name="Gilbert D."/>
            <person name="Gnerre S."/>
            <person name="Godfrey J."/>
            <person name="Good R."/>
            <person name="Gotea V."/>
            <person name="Gravely B."/>
            <person name="Greenberg A.J."/>
            <person name="Griffiths-Jones S."/>
            <person name="Gross S."/>
            <person name="Guigo R."/>
            <person name="Gustafson E.A."/>
            <person name="Haerty W."/>
            <person name="Hahn M.W."/>
            <person name="Halligan D.L."/>
            <person name="Halpern A.L."/>
            <person name="Halter G.M."/>
            <person name="Han M.V."/>
            <person name="Heger A."/>
            <person name="Hillier L."/>
            <person name="Hinrichs A.S."/>
            <person name="Holmes I."/>
            <person name="Hoskins R.A."/>
            <person name="Hubisz M.J."/>
            <person name="Hultmark D."/>
            <person name="Huntley M.A."/>
            <person name="Jaffe D.B."/>
            <person name="Jagadeeshan S."/>
            <person name="Jeck W.R."/>
            <person name="Johnson J."/>
            <person name="Jones C.D."/>
            <person name="Jordan W.C."/>
            <person name="Karpen G.H."/>
            <person name="Kataoka E."/>
            <person name="Keightley P.D."/>
            <person name="Kheradpour P."/>
            <person name="Kirkness E.F."/>
            <person name="Koerich L.B."/>
            <person name="Kristiansen K."/>
            <person name="Kudrna D."/>
            <person name="Kulathinal R.J."/>
            <person name="Kumar S."/>
            <person name="Kwok R."/>
            <person name="Lander E."/>
            <person name="Langley C.H."/>
            <person name="Lapoint R."/>
            <person name="Lazzaro B.P."/>
            <person name="Lee S.J."/>
            <person name="Levesque L."/>
            <person name="Li R."/>
            <person name="Lin C.F."/>
            <person name="Lin M.F."/>
            <person name="Lindblad-Toh K."/>
            <person name="Llopart A."/>
            <person name="Long M."/>
            <person name="Low L."/>
            <person name="Lozovsky E."/>
            <person name="Lu J."/>
            <person name="Luo M."/>
            <person name="Machado C.A."/>
            <person name="Makalowski W."/>
            <person name="Marzo M."/>
            <person name="Matsuda M."/>
            <person name="Matzkin L."/>
            <person name="McAllister B."/>
            <person name="McBride C.S."/>
            <person name="McKernan B."/>
            <person name="McKernan K."/>
            <person name="Mendez-Lago M."/>
            <person name="Minx P."/>
            <person name="Mollenhauer M.U."/>
            <person name="Montooth K."/>
            <person name="Mount S.M."/>
            <person name="Mu X."/>
            <person name="Myers E."/>
            <person name="Negre B."/>
            <person name="Newfeld S."/>
            <person name="Nielsen R."/>
            <person name="Noor M.A."/>
            <person name="O'Grady P."/>
            <person name="Pachter L."/>
            <person name="Papaceit M."/>
            <person name="Parisi M.J."/>
            <person name="Parisi M."/>
            <person name="Parts L."/>
            <person name="Pedersen J.S."/>
            <person name="Pesole G."/>
            <person name="Phillippy A.M."/>
            <person name="Ponting C.P."/>
            <person name="Pop M."/>
            <person name="Porcelli D."/>
            <person name="Powell J.R."/>
            <person name="Prohaska S."/>
            <person name="Pruitt K."/>
            <person name="Puig M."/>
            <person name="Quesneville H."/>
            <person name="Ram K.R."/>
            <person name="Rand D."/>
            <person name="Rasmussen M.D."/>
            <person name="Reed L.K."/>
            <person name="Reenan R."/>
            <person name="Reily A."/>
            <person name="Remington K.A."/>
            <person name="Rieger T.T."/>
            <person name="Ritchie M.G."/>
            <person name="Robin C."/>
            <person name="Rogers Y.H."/>
            <person name="Rohde C."/>
            <person name="Rozas J."/>
            <person name="Rubenfield M.J."/>
            <person name="Ruiz A."/>
            <person name="Russo S."/>
            <person name="Salzberg S.L."/>
            <person name="Sanchez-Gracia A."/>
            <person name="Saranga D.J."/>
            <person name="Sato H."/>
            <person name="Schaeffer S.W."/>
            <person name="Schatz M.C."/>
            <person name="Schlenke T."/>
            <person name="Schwartz R."/>
            <person name="Segarra C."/>
            <person name="Singh R.S."/>
            <person name="Sirot L."/>
            <person name="Sirota M."/>
            <person name="Sisneros N.B."/>
            <person name="Smith C.D."/>
            <person name="Smith T.F."/>
            <person name="Spieth J."/>
            <person name="Stage D.E."/>
            <person name="Stark A."/>
            <person name="Stephan W."/>
            <person name="Strausberg R.L."/>
            <person name="Strempel S."/>
            <person name="Sturgill D."/>
            <person name="Sutton G."/>
            <person name="Sutton G.G."/>
            <person name="Tao W."/>
            <person name="Teichmann S."/>
            <person name="Tobari Y.N."/>
            <person name="Tomimura Y."/>
            <person name="Tsolas J.M."/>
            <person name="Valente V.L."/>
            <person name="Venter E."/>
            <person name="Venter J.C."/>
            <person name="Vicario S."/>
            <person name="Vieira F.G."/>
            <person name="Vilella A.J."/>
            <person name="Villasante A."/>
            <person name="Walenz B."/>
            <person name="Wang J."/>
            <person name="Wasserman M."/>
            <person name="Watts T."/>
            <person name="Wilson D."/>
            <person name="Wilson R.K."/>
            <person name="Wing R.A."/>
            <person name="Wolfner M.F."/>
            <person name="Wong A."/>
            <person name="Wong G.K."/>
            <person name="Wu C.I."/>
            <person name="Wu G."/>
            <person name="Yamamoto D."/>
            <person name="Yang H.P."/>
            <person name="Yang S.P."/>
            <person name="Yorke J.A."/>
            <person name="Yoshida K."/>
            <person name="Zdobnov E."/>
            <person name="Zhang P."/>
            <person name="Zhang Y."/>
            <person name="Zimin A.V."/>
            <person name="Baldwin J."/>
            <person name="Abdouelleil A."/>
            <person name="Abdulkadir J."/>
            <person name="Abebe A."/>
            <person name="Abera B."/>
            <person name="Abreu J."/>
            <person name="Acer S.C."/>
            <person name="Aftuck L."/>
            <person name="Alexander A."/>
            <person name="An P."/>
            <person name="Anderson E."/>
            <person name="Anderson S."/>
            <person name="Arachi H."/>
            <person name="Azer M."/>
            <person name="Bachantsang P."/>
            <person name="Barry A."/>
            <person name="Bayul T."/>
            <person name="Berlin A."/>
            <person name="Bessette D."/>
            <person name="Bloom T."/>
            <person name="Blye J."/>
            <person name="Boguslavskiy L."/>
            <person name="Bonnet C."/>
            <person name="Boukhgalter B."/>
            <person name="Bourzgui I."/>
            <person name="Brown A."/>
            <person name="Cahill P."/>
            <person name="Channer S."/>
            <person name="Cheshatsang Y."/>
            <person name="Chuda L."/>
            <person name="Citroen M."/>
            <person name="Collymore A."/>
            <person name="Cooke P."/>
            <person name="Costello M."/>
            <person name="D'Aco K."/>
            <person name="Daza R."/>
            <person name="De Haan G."/>
            <person name="DeGray S."/>
            <person name="DeMaso C."/>
            <person name="Dhargay N."/>
            <person name="Dooley K."/>
            <person name="Dooley E."/>
            <person name="Doricent M."/>
            <person name="Dorje P."/>
            <person name="Dorjee K."/>
            <person name="Dupes A."/>
            <person name="Elong R."/>
            <person name="Falk J."/>
            <person name="Farina A."/>
            <person name="Faro S."/>
            <person name="Ferguson D."/>
            <person name="Fisher S."/>
            <person name="Foley C.D."/>
            <person name="Franke A."/>
            <person name="Friedrich D."/>
            <person name="Gadbois L."/>
            <person name="Gearin G."/>
            <person name="Gearin C.R."/>
            <person name="Giannoukos G."/>
            <person name="Goode T."/>
            <person name="Graham J."/>
            <person name="Grandbois E."/>
            <person name="Grewal S."/>
            <person name="Gyaltsen K."/>
            <person name="Hafez N."/>
            <person name="Hagos B."/>
            <person name="Hall J."/>
            <person name="Henson C."/>
            <person name="Hollinger A."/>
            <person name="Honan T."/>
            <person name="Huard M.D."/>
            <person name="Hughes L."/>
            <person name="Hurhula B."/>
            <person name="Husby M.E."/>
            <person name="Kamat A."/>
            <person name="Kanga B."/>
            <person name="Kashin S."/>
            <person name="Khazanovich D."/>
            <person name="Kisner P."/>
            <person name="Lance K."/>
            <person name="Lara M."/>
            <person name="Lee W."/>
            <person name="Lennon N."/>
            <person name="Letendre F."/>
            <person name="LeVine R."/>
            <person name="Lipovsky A."/>
            <person name="Liu X."/>
            <person name="Liu J."/>
            <person name="Liu S."/>
            <person name="Lokyitsang T."/>
            <person name="Lokyitsang Y."/>
            <person name="Lubonja R."/>
            <person name="Lui A."/>
            <person name="MacDonald P."/>
            <person name="Magnisalis V."/>
            <person name="Maru K."/>
            <person name="Matthews C."/>
            <person name="McCusker W."/>
            <person name="McDonough S."/>
            <person name="Mehta T."/>
            <person name="Meldrim J."/>
            <person name="Meneus L."/>
            <person name="Mihai O."/>
            <person name="Mihalev A."/>
            <person name="Mihova T."/>
            <person name="Mittelman R."/>
            <person name="Mlenga V."/>
            <person name="Montmayeur A."/>
            <person name="Mulrain L."/>
            <person name="Navidi A."/>
            <person name="Naylor J."/>
            <person name="Negash T."/>
            <person name="Nguyen T."/>
            <person name="Nguyen N."/>
            <person name="Nicol R."/>
            <person name="Norbu C."/>
            <person name="Norbu N."/>
            <person name="Novod N."/>
            <person name="O'Neill B."/>
            <person name="Osman S."/>
            <person name="Markiewicz E."/>
            <person name="Oyono O.L."/>
            <person name="Patti C."/>
            <person name="Phunkhang P."/>
            <person name="Pierre F."/>
            <person name="Priest M."/>
            <person name="Raghuraman S."/>
            <person name="Rege F."/>
            <person name="Reyes R."/>
            <person name="Rise C."/>
            <person name="Rogov P."/>
            <person name="Ross K."/>
            <person name="Ryan E."/>
            <person name="Settipalli S."/>
            <person name="Shea T."/>
            <person name="Sherpa N."/>
            <person name="Shi L."/>
            <person name="Shih D."/>
            <person name="Sparrow T."/>
            <person name="Spaulding J."/>
            <person name="Stalker J."/>
            <person name="Stange-Thomann N."/>
            <person name="Stavropoulos S."/>
            <person name="Stone C."/>
            <person name="Strader C."/>
            <person name="Tesfaye S."/>
            <person name="Thomson T."/>
            <person name="Thoulutsang Y."/>
            <person name="Thoulutsang D."/>
            <person name="Topham K."/>
            <person name="Topping I."/>
            <person name="Tsamla T."/>
            <person name="Vassiliev H."/>
            <person name="Vo A."/>
            <person name="Wangchuk T."/>
            <person name="Wangdi T."/>
            <person name="Weiand M."/>
            <person name="Wilkinson J."/>
            <person name="Wilson A."/>
            <person name="Yadav S."/>
            <person name="Young G."/>
            <person name="Yu Q."/>
            <person name="Zembek L."/>
            <person name="Zhong D."/>
            <person name="Zimmer A."/>
            <person name="Zwirko Z."/>
            <person name="Jaffe D.B."/>
            <person name="Alvarez P."/>
            <person name="Brockman W."/>
            <person name="Butler J."/>
            <person name="Chin C."/>
            <person name="Gnerre S."/>
            <person name="Grabherr M."/>
            <person name="Kleber M."/>
            <person name="Mauceli E."/>
            <person name="MacCallum I."/>
        </authorList>
    </citation>
    <scope>NUCLEOTIDE SEQUENCE [LARGE SCALE GENOMIC DNA]</scope>
    <source>
        <strain evidence="2">Tucson 15081-1352.22</strain>
    </source>
</reference>
<proteinExistence type="predicted"/>
<accession>A0A0Q9XHI9</accession>
<gene>
    <name evidence="1" type="primary">Dmoj\GI26850</name>
    <name evidence="1" type="ORF">Dmoj_GI26850</name>
</gene>
<evidence type="ECO:0000313" key="1">
    <source>
        <dbReference type="EMBL" id="KRG07904.1"/>
    </source>
</evidence>
<dbReference type="eggNOG" id="KOG1787">
    <property type="taxonomic scope" value="Eukaryota"/>
</dbReference>
<keyword evidence="2" id="KW-1185">Reference proteome</keyword>
<dbReference type="EMBL" id="CH936094">
    <property type="protein sequence ID" value="KRG07904.1"/>
    <property type="molecule type" value="Genomic_DNA"/>
</dbReference>
<evidence type="ECO:0000313" key="2">
    <source>
        <dbReference type="Proteomes" id="UP000009192"/>
    </source>
</evidence>
<name>A0A0Q9XHI9_DROMO</name>
<dbReference type="InParanoid" id="A0A0Q9XHI9"/>
<dbReference type="KEGG" id="dmo:Dmoj_GI26850"/>
<organism evidence="1 2">
    <name type="scientific">Drosophila mojavensis</name>
    <name type="common">Fruit fly</name>
    <dbReference type="NCBI Taxonomy" id="7230"/>
    <lineage>
        <taxon>Eukaryota</taxon>
        <taxon>Metazoa</taxon>
        <taxon>Ecdysozoa</taxon>
        <taxon>Arthropoda</taxon>
        <taxon>Hexapoda</taxon>
        <taxon>Insecta</taxon>
        <taxon>Pterygota</taxon>
        <taxon>Neoptera</taxon>
        <taxon>Endopterygota</taxon>
        <taxon>Diptera</taxon>
        <taxon>Brachycera</taxon>
        <taxon>Muscomorpha</taxon>
        <taxon>Ephydroidea</taxon>
        <taxon>Drosophilidae</taxon>
        <taxon>Drosophila</taxon>
    </lineage>
</organism>